<dbReference type="eggNOG" id="ENOG502QVAJ">
    <property type="taxonomic scope" value="Eukaryota"/>
</dbReference>
<dbReference type="AlphaFoldDB" id="W1NQ87"/>
<comment type="subunit">
    <text evidence="3">Homotrimer.</text>
</comment>
<evidence type="ECO:0000256" key="4">
    <source>
        <dbReference type="ARBA" id="ARBA00023239"/>
    </source>
</evidence>
<reference evidence="7" key="1">
    <citation type="journal article" date="2013" name="Science">
        <title>The Amborella genome and the evolution of flowering plants.</title>
        <authorList>
            <consortium name="Amborella Genome Project"/>
        </authorList>
    </citation>
    <scope>NUCLEOTIDE SEQUENCE [LARGE SCALE GENOMIC DNA]</scope>
</reference>
<dbReference type="Gramene" id="ERM99071">
    <property type="protein sequence ID" value="ERM99071"/>
    <property type="gene ID" value="AMTR_s00101p00094970"/>
</dbReference>
<evidence type="ECO:0000256" key="1">
    <source>
        <dbReference type="ARBA" id="ARBA00004761"/>
    </source>
</evidence>
<dbReference type="InterPro" id="IPR000887">
    <property type="entry name" value="Aldlse_KDPG_KHG"/>
</dbReference>
<comment type="similarity">
    <text evidence="2">Belongs to the KHG/KDPG aldolase family.</text>
</comment>
<evidence type="ECO:0000256" key="2">
    <source>
        <dbReference type="ARBA" id="ARBA00006906"/>
    </source>
</evidence>
<keyword evidence="5" id="KW-0119">Carbohydrate metabolism</keyword>
<comment type="pathway">
    <text evidence="1">Carbohydrate acid metabolism.</text>
</comment>
<keyword evidence="7" id="KW-1185">Reference proteome</keyword>
<dbReference type="HOGENOM" id="CLU_077795_0_0_1"/>
<evidence type="ECO:0000256" key="5">
    <source>
        <dbReference type="ARBA" id="ARBA00023277"/>
    </source>
</evidence>
<evidence type="ECO:0000313" key="7">
    <source>
        <dbReference type="Proteomes" id="UP000017836"/>
    </source>
</evidence>
<dbReference type="EMBL" id="KI395058">
    <property type="protein sequence ID" value="ERM99071.1"/>
    <property type="molecule type" value="Genomic_DNA"/>
</dbReference>
<evidence type="ECO:0008006" key="8">
    <source>
        <dbReference type="Google" id="ProtNLM"/>
    </source>
</evidence>
<dbReference type="SUPFAM" id="SSF51569">
    <property type="entry name" value="Aldolase"/>
    <property type="match status" value="1"/>
</dbReference>
<proteinExistence type="inferred from homology"/>
<evidence type="ECO:0000313" key="6">
    <source>
        <dbReference type="EMBL" id="ERM99071.1"/>
    </source>
</evidence>
<organism evidence="6 7">
    <name type="scientific">Amborella trichopoda</name>
    <dbReference type="NCBI Taxonomy" id="13333"/>
    <lineage>
        <taxon>Eukaryota</taxon>
        <taxon>Viridiplantae</taxon>
        <taxon>Streptophyta</taxon>
        <taxon>Embryophyta</taxon>
        <taxon>Tracheophyta</taxon>
        <taxon>Spermatophyta</taxon>
        <taxon>Magnoliopsida</taxon>
        <taxon>Amborellales</taxon>
        <taxon>Amborellaceae</taxon>
        <taxon>Amborella</taxon>
    </lineage>
</organism>
<dbReference type="GO" id="GO:0016832">
    <property type="term" value="F:aldehyde-lyase activity"/>
    <property type="evidence" value="ECO:0000318"/>
    <property type="project" value="GO_Central"/>
</dbReference>
<dbReference type="OMA" id="PEVDLMP"/>
<dbReference type="CDD" id="cd00452">
    <property type="entry name" value="KDPG_aldolase"/>
    <property type="match status" value="1"/>
</dbReference>
<sequence length="311" mass="33500">MASALCIPPSFARPTETPLRCYSHGISAKFRQFSLSSRHETLVEIQNSGVIACLRAQSGQLAMEAACAALRGGISMLEVVVSTPGVFEVITALTKDHPSSIIGAGTILNAKDATCAINAGAKFLMSPATIKEILIDLRGSSVLYIPGVMTPTEVLSAYNANAEIVKVYPVTSLGGPHYISAIKKPFSNIPMVASQGITIDTMESYIHAGASAVVLSDAIFEKEAMRRQDFDAISQLASLAASRGRAALHRLRSSTIANLYRFHENGRDVYPAMDVGELMCHGSPLFFLNMPKVTWVENLKFPPDHFENKVV</sequence>
<protein>
    <recommendedName>
        <fullName evidence="8">KHG/KDPG aldolase</fullName>
    </recommendedName>
</protein>
<evidence type="ECO:0000256" key="3">
    <source>
        <dbReference type="ARBA" id="ARBA00011233"/>
    </source>
</evidence>
<dbReference type="PANTHER" id="PTHR30246">
    <property type="entry name" value="2-KETO-3-DEOXY-6-PHOSPHOGLUCONATE ALDOLASE"/>
    <property type="match status" value="1"/>
</dbReference>
<gene>
    <name evidence="6" type="ORF">AMTR_s00101p00094970</name>
</gene>
<dbReference type="Gene3D" id="3.20.20.70">
    <property type="entry name" value="Aldolase class I"/>
    <property type="match status" value="1"/>
</dbReference>
<accession>W1NQ87</accession>
<dbReference type="Proteomes" id="UP000017836">
    <property type="component" value="Unassembled WGS sequence"/>
</dbReference>
<dbReference type="InterPro" id="IPR013785">
    <property type="entry name" value="Aldolase_TIM"/>
</dbReference>
<name>W1NQ87_AMBTC</name>
<keyword evidence="4" id="KW-0456">Lyase</keyword>
<dbReference type="Pfam" id="PF01081">
    <property type="entry name" value="Aldolase"/>
    <property type="match status" value="1"/>
</dbReference>
<dbReference type="PANTHER" id="PTHR30246:SF1">
    <property type="entry name" value="2-DEHYDRO-3-DEOXY-6-PHOSPHOGALACTONATE ALDOLASE-RELATED"/>
    <property type="match status" value="1"/>
</dbReference>